<dbReference type="InterPro" id="IPR029044">
    <property type="entry name" value="Nucleotide-diphossugar_trans"/>
</dbReference>
<protein>
    <submittedName>
        <fullName evidence="1">Uncharacterized protein</fullName>
    </submittedName>
</protein>
<gene>
    <name evidence="1" type="ORF">S01H4_40972</name>
</gene>
<organism evidence="1">
    <name type="scientific">marine sediment metagenome</name>
    <dbReference type="NCBI Taxonomy" id="412755"/>
    <lineage>
        <taxon>unclassified sequences</taxon>
        <taxon>metagenomes</taxon>
        <taxon>ecological metagenomes</taxon>
    </lineage>
</organism>
<feature type="non-terminal residue" evidence="1">
    <location>
        <position position="1"/>
    </location>
</feature>
<dbReference type="AlphaFoldDB" id="X1CH60"/>
<sequence>YLQKNWDVGVVYCNGYCINEKGKVLYKIFPENHVEQNNPERLLLDCYFNLPSNSLIRRNAIEKAGPFDEALRSAQDHDMAIRLAEVTRLAYIDEPLWYYRRHPSSQSGLHAKRRWQAGFTILEKACKRYPYPKKICRKRKSVLNFRMGQCFLEEKKNLNALIHFLKAGILDPIRSLKVISGKEKISSPHS</sequence>
<dbReference type="SUPFAM" id="SSF53448">
    <property type="entry name" value="Nucleotide-diphospho-sugar transferases"/>
    <property type="match status" value="1"/>
</dbReference>
<comment type="caution">
    <text evidence="1">The sequence shown here is derived from an EMBL/GenBank/DDBJ whole genome shotgun (WGS) entry which is preliminary data.</text>
</comment>
<dbReference type="EMBL" id="BART01022376">
    <property type="protein sequence ID" value="GAG95608.1"/>
    <property type="molecule type" value="Genomic_DNA"/>
</dbReference>
<accession>X1CH60</accession>
<name>X1CH60_9ZZZZ</name>
<proteinExistence type="predicted"/>
<reference evidence="1" key="1">
    <citation type="journal article" date="2014" name="Front. Microbiol.">
        <title>High frequency of phylogenetically diverse reductive dehalogenase-homologous genes in deep subseafloor sedimentary metagenomes.</title>
        <authorList>
            <person name="Kawai M."/>
            <person name="Futagami T."/>
            <person name="Toyoda A."/>
            <person name="Takaki Y."/>
            <person name="Nishi S."/>
            <person name="Hori S."/>
            <person name="Arai W."/>
            <person name="Tsubouchi T."/>
            <person name="Morono Y."/>
            <person name="Uchiyama I."/>
            <person name="Ito T."/>
            <person name="Fujiyama A."/>
            <person name="Inagaki F."/>
            <person name="Takami H."/>
        </authorList>
    </citation>
    <scope>NUCLEOTIDE SEQUENCE</scope>
    <source>
        <strain evidence="1">Expedition CK06-06</strain>
    </source>
</reference>
<dbReference type="Gene3D" id="3.90.550.10">
    <property type="entry name" value="Spore Coat Polysaccharide Biosynthesis Protein SpsA, Chain A"/>
    <property type="match status" value="1"/>
</dbReference>
<evidence type="ECO:0000313" key="1">
    <source>
        <dbReference type="EMBL" id="GAG95608.1"/>
    </source>
</evidence>